<evidence type="ECO:0000313" key="4">
    <source>
        <dbReference type="Proteomes" id="UP000824002"/>
    </source>
</evidence>
<proteinExistence type="predicted"/>
<comment type="caution">
    <text evidence="3">The sequence shown here is derived from an EMBL/GenBank/DDBJ whole genome shotgun (WGS) entry which is preliminary data.</text>
</comment>
<keyword evidence="2" id="KW-0472">Membrane</keyword>
<evidence type="ECO:0000256" key="1">
    <source>
        <dbReference type="SAM" id="MobiDB-lite"/>
    </source>
</evidence>
<evidence type="ECO:0000313" key="3">
    <source>
        <dbReference type="EMBL" id="HIS75295.1"/>
    </source>
</evidence>
<dbReference type="Proteomes" id="UP000824002">
    <property type="component" value="Unassembled WGS sequence"/>
</dbReference>
<reference evidence="3" key="2">
    <citation type="journal article" date="2021" name="PeerJ">
        <title>Extensive microbial diversity within the chicken gut microbiome revealed by metagenomics and culture.</title>
        <authorList>
            <person name="Gilroy R."/>
            <person name="Ravi A."/>
            <person name="Getino M."/>
            <person name="Pursley I."/>
            <person name="Horton D.L."/>
            <person name="Alikhan N.F."/>
            <person name="Baker D."/>
            <person name="Gharbi K."/>
            <person name="Hall N."/>
            <person name="Watson M."/>
            <person name="Adriaenssens E.M."/>
            <person name="Foster-Nyarko E."/>
            <person name="Jarju S."/>
            <person name="Secka A."/>
            <person name="Antonio M."/>
            <person name="Oren A."/>
            <person name="Chaudhuri R.R."/>
            <person name="La Ragione R."/>
            <person name="Hildebrand F."/>
            <person name="Pallen M.J."/>
        </authorList>
    </citation>
    <scope>NUCLEOTIDE SEQUENCE</scope>
    <source>
        <strain evidence="3">CHK199-13235</strain>
    </source>
</reference>
<feature type="compositionally biased region" description="Acidic residues" evidence="1">
    <location>
        <begin position="82"/>
        <end position="97"/>
    </location>
</feature>
<keyword evidence="2" id="KW-0812">Transmembrane</keyword>
<accession>A0A9D1FLD3</accession>
<evidence type="ECO:0000256" key="2">
    <source>
        <dbReference type="SAM" id="Phobius"/>
    </source>
</evidence>
<dbReference type="AlphaFoldDB" id="A0A9D1FLD3"/>
<feature type="transmembrane region" description="Helical" evidence="2">
    <location>
        <begin position="6"/>
        <end position="27"/>
    </location>
</feature>
<sequence>MKKNVWIAIIAGAAAVVAGAVAVAAYVRKKSRALAEHLDYDPDEYFEEECSCDDEDCCCHECGAAEEAEEEEETIPLYPDETAADESEAMPEESEQE</sequence>
<dbReference type="EMBL" id="DVJP01000009">
    <property type="protein sequence ID" value="HIS75295.1"/>
    <property type="molecule type" value="Genomic_DNA"/>
</dbReference>
<organism evidence="3 4">
    <name type="scientific">Candidatus Merdivicinus excrementipullorum</name>
    <dbReference type="NCBI Taxonomy" id="2840867"/>
    <lineage>
        <taxon>Bacteria</taxon>
        <taxon>Bacillati</taxon>
        <taxon>Bacillota</taxon>
        <taxon>Clostridia</taxon>
        <taxon>Eubacteriales</taxon>
        <taxon>Oscillospiraceae</taxon>
        <taxon>Oscillospiraceae incertae sedis</taxon>
        <taxon>Candidatus Merdivicinus</taxon>
    </lineage>
</organism>
<reference evidence="3" key="1">
    <citation type="submission" date="2020-10" db="EMBL/GenBank/DDBJ databases">
        <authorList>
            <person name="Gilroy R."/>
        </authorList>
    </citation>
    <scope>NUCLEOTIDE SEQUENCE</scope>
    <source>
        <strain evidence="3">CHK199-13235</strain>
    </source>
</reference>
<feature type="region of interest" description="Disordered" evidence="1">
    <location>
        <begin position="68"/>
        <end position="97"/>
    </location>
</feature>
<name>A0A9D1FLD3_9FIRM</name>
<gene>
    <name evidence="3" type="ORF">IAB51_00650</name>
</gene>
<keyword evidence="2" id="KW-1133">Transmembrane helix</keyword>
<protein>
    <submittedName>
        <fullName evidence="3">Uncharacterized protein</fullName>
    </submittedName>
</protein>